<dbReference type="Proteomes" id="UP001595880">
    <property type="component" value="Unassembled WGS sequence"/>
</dbReference>
<proteinExistence type="inferred from homology"/>
<dbReference type="Pfam" id="PF00155">
    <property type="entry name" value="Aminotran_1_2"/>
    <property type="match status" value="1"/>
</dbReference>
<dbReference type="InterPro" id="IPR004839">
    <property type="entry name" value="Aminotransferase_I/II_large"/>
</dbReference>
<dbReference type="InterPro" id="IPR050106">
    <property type="entry name" value="HistidinolP_aminotransfase"/>
</dbReference>
<dbReference type="InterPro" id="IPR015422">
    <property type="entry name" value="PyrdxlP-dep_Trfase_small"/>
</dbReference>
<evidence type="ECO:0000313" key="10">
    <source>
        <dbReference type="Proteomes" id="UP001595880"/>
    </source>
</evidence>
<keyword evidence="10" id="KW-1185">Reference proteome</keyword>
<sequence length="366" mass="41210">MQVKEVFNQMSPYTPGKQIEEVKKEYGLTKIVKLASNENPFGYSNKVKEKITETLDSLEIYPDGYATALREVLAEKLQVSEEQLTFGCGSDEIVDIICRTYLEKGSNTVMATPTFPQYKHNALIQGAEIIEVPLVDGYHDLNGMLQQINDNTRVVWLCSPNNPTGCLIGKEKLVDFLNEVPENVLVVLDEAYYEYISKDINPNSVQLLNQYANLIILRTFSKAYGLANLRIGYGISSVEISTYLNITRGPFNTTSISQYAALTALNDQEFLDNAYNQNIENKVEFVEYCKELGLHTYDSEANFVFVQLPTSGDELFQFLLERGFIVRSGEALGHPNGVRITIGSKEQMNELQNLIKTFLQSIKEGV</sequence>
<dbReference type="Gene3D" id="3.40.640.10">
    <property type="entry name" value="Type I PLP-dependent aspartate aminotransferase-like (Major domain)"/>
    <property type="match status" value="1"/>
</dbReference>
<comment type="caution">
    <text evidence="9">The sequence shown here is derived from an EMBL/GenBank/DDBJ whole genome shotgun (WGS) entry which is preliminary data.</text>
</comment>
<gene>
    <name evidence="7 9" type="primary">hisC</name>
    <name evidence="9" type="ORF">ACFOZ1_07495</name>
</gene>
<accession>A0ABV8VUQ4</accession>
<evidence type="ECO:0000256" key="1">
    <source>
        <dbReference type="ARBA" id="ARBA00001933"/>
    </source>
</evidence>
<dbReference type="HAMAP" id="MF_01023">
    <property type="entry name" value="HisC_aminotrans_2"/>
    <property type="match status" value="1"/>
</dbReference>
<evidence type="ECO:0000256" key="4">
    <source>
        <dbReference type="ARBA" id="ARBA00022679"/>
    </source>
</evidence>
<dbReference type="InterPro" id="IPR015424">
    <property type="entry name" value="PyrdxlP-dep_Trfase"/>
</dbReference>
<evidence type="ECO:0000256" key="6">
    <source>
        <dbReference type="ARBA" id="ARBA00023102"/>
    </source>
</evidence>
<dbReference type="EMBL" id="JBHSDV010000001">
    <property type="protein sequence ID" value="MFC4387657.1"/>
    <property type="molecule type" value="Genomic_DNA"/>
</dbReference>
<organism evidence="9 10">
    <name type="scientific">Gracilibacillus marinus</name>
    <dbReference type="NCBI Taxonomy" id="630535"/>
    <lineage>
        <taxon>Bacteria</taxon>
        <taxon>Bacillati</taxon>
        <taxon>Bacillota</taxon>
        <taxon>Bacilli</taxon>
        <taxon>Bacillales</taxon>
        <taxon>Bacillaceae</taxon>
        <taxon>Gracilibacillus</taxon>
    </lineage>
</organism>
<keyword evidence="6 7" id="KW-0368">Histidine biosynthesis</keyword>
<evidence type="ECO:0000313" key="9">
    <source>
        <dbReference type="EMBL" id="MFC4387657.1"/>
    </source>
</evidence>
<evidence type="ECO:0000259" key="8">
    <source>
        <dbReference type="Pfam" id="PF00155"/>
    </source>
</evidence>
<keyword evidence="7" id="KW-0028">Amino-acid biosynthesis</keyword>
<comment type="subunit">
    <text evidence="2 7">Homodimer.</text>
</comment>
<name>A0ABV8VUQ4_9BACI</name>
<dbReference type="InterPro" id="IPR015421">
    <property type="entry name" value="PyrdxlP-dep_Trfase_major"/>
</dbReference>
<keyword evidence="5 7" id="KW-0663">Pyridoxal phosphate</keyword>
<keyword evidence="4 7" id="KW-0808">Transferase</keyword>
<comment type="cofactor">
    <cofactor evidence="1 7">
        <name>pyridoxal 5'-phosphate</name>
        <dbReference type="ChEBI" id="CHEBI:597326"/>
    </cofactor>
</comment>
<evidence type="ECO:0000256" key="7">
    <source>
        <dbReference type="HAMAP-Rule" id="MF_01023"/>
    </source>
</evidence>
<evidence type="ECO:0000256" key="5">
    <source>
        <dbReference type="ARBA" id="ARBA00022898"/>
    </source>
</evidence>
<dbReference type="GO" id="GO:0004400">
    <property type="term" value="F:histidinol-phosphate transaminase activity"/>
    <property type="evidence" value="ECO:0007669"/>
    <property type="project" value="UniProtKB-EC"/>
</dbReference>
<protein>
    <recommendedName>
        <fullName evidence="7">Histidinol-phosphate aminotransferase</fullName>
        <ecNumber evidence="7">2.6.1.9</ecNumber>
    </recommendedName>
    <alternativeName>
        <fullName evidence="7">Imidazole acetol-phosphate transaminase</fullName>
    </alternativeName>
</protein>
<evidence type="ECO:0000256" key="3">
    <source>
        <dbReference type="ARBA" id="ARBA00022576"/>
    </source>
</evidence>
<dbReference type="InterPro" id="IPR005861">
    <property type="entry name" value="HisP_aminotrans"/>
</dbReference>
<dbReference type="NCBIfam" id="TIGR01141">
    <property type="entry name" value="hisC"/>
    <property type="match status" value="1"/>
</dbReference>
<dbReference type="RefSeq" id="WP_390197811.1">
    <property type="nucleotide sequence ID" value="NZ_JBHSDV010000001.1"/>
</dbReference>
<feature type="modified residue" description="N6-(pyridoxal phosphate)lysine" evidence="7">
    <location>
        <position position="222"/>
    </location>
</feature>
<dbReference type="EC" id="2.6.1.9" evidence="7"/>
<comment type="pathway">
    <text evidence="7">Amino-acid biosynthesis; L-histidine biosynthesis; L-histidine from 5-phospho-alpha-D-ribose 1-diphosphate: step 7/9.</text>
</comment>
<keyword evidence="3 7" id="KW-0032">Aminotransferase</keyword>
<comment type="catalytic activity">
    <reaction evidence="7">
        <text>L-histidinol phosphate + 2-oxoglutarate = 3-(imidazol-4-yl)-2-oxopropyl phosphate + L-glutamate</text>
        <dbReference type="Rhea" id="RHEA:23744"/>
        <dbReference type="ChEBI" id="CHEBI:16810"/>
        <dbReference type="ChEBI" id="CHEBI:29985"/>
        <dbReference type="ChEBI" id="CHEBI:57766"/>
        <dbReference type="ChEBI" id="CHEBI:57980"/>
        <dbReference type="EC" id="2.6.1.9"/>
    </reaction>
</comment>
<comment type="similarity">
    <text evidence="7">Belongs to the class-II pyridoxal-phosphate-dependent aminotransferase family. Histidinol-phosphate aminotransferase subfamily.</text>
</comment>
<dbReference type="PANTHER" id="PTHR43643">
    <property type="entry name" value="HISTIDINOL-PHOSPHATE AMINOTRANSFERASE 2"/>
    <property type="match status" value="1"/>
</dbReference>
<dbReference type="CDD" id="cd00609">
    <property type="entry name" value="AAT_like"/>
    <property type="match status" value="1"/>
</dbReference>
<reference evidence="10" key="1">
    <citation type="journal article" date="2019" name="Int. J. Syst. Evol. Microbiol.">
        <title>The Global Catalogue of Microorganisms (GCM) 10K type strain sequencing project: providing services to taxonomists for standard genome sequencing and annotation.</title>
        <authorList>
            <consortium name="The Broad Institute Genomics Platform"/>
            <consortium name="The Broad Institute Genome Sequencing Center for Infectious Disease"/>
            <person name="Wu L."/>
            <person name="Ma J."/>
        </authorList>
    </citation>
    <scope>NUCLEOTIDE SEQUENCE [LARGE SCALE GENOMIC DNA]</scope>
    <source>
        <strain evidence="10">KACC 14058</strain>
    </source>
</reference>
<dbReference type="SUPFAM" id="SSF53383">
    <property type="entry name" value="PLP-dependent transferases"/>
    <property type="match status" value="1"/>
</dbReference>
<dbReference type="PANTHER" id="PTHR43643:SF3">
    <property type="entry name" value="HISTIDINOL-PHOSPHATE AMINOTRANSFERASE"/>
    <property type="match status" value="1"/>
</dbReference>
<feature type="domain" description="Aminotransferase class I/classII large" evidence="8">
    <location>
        <begin position="30"/>
        <end position="351"/>
    </location>
</feature>
<evidence type="ECO:0000256" key="2">
    <source>
        <dbReference type="ARBA" id="ARBA00011738"/>
    </source>
</evidence>
<dbReference type="Gene3D" id="3.90.1150.10">
    <property type="entry name" value="Aspartate Aminotransferase, domain 1"/>
    <property type="match status" value="1"/>
</dbReference>